<feature type="transmembrane region" description="Helical" evidence="1">
    <location>
        <begin position="58"/>
        <end position="81"/>
    </location>
</feature>
<name>A0A6C0G1E9_9BACL</name>
<evidence type="ECO:0000313" key="2">
    <source>
        <dbReference type="EMBL" id="QHT61491.1"/>
    </source>
</evidence>
<dbReference type="Proteomes" id="UP000476064">
    <property type="component" value="Chromosome"/>
</dbReference>
<reference evidence="2 3" key="1">
    <citation type="submission" date="2020-01" db="EMBL/GenBank/DDBJ databases">
        <title>Paenibacillus sp. nov., isolated from tomato rhizosphere.</title>
        <authorList>
            <person name="Weon H.-Y."/>
            <person name="Lee S.A."/>
        </authorList>
    </citation>
    <scope>NUCLEOTIDE SEQUENCE [LARGE SCALE GENOMIC DNA]</scope>
    <source>
        <strain evidence="2 3">12200R-189</strain>
    </source>
</reference>
<accession>A0A6C0G1E9</accession>
<gene>
    <name evidence="2" type="ORF">GXP70_16990</name>
</gene>
<keyword evidence="3" id="KW-1185">Reference proteome</keyword>
<keyword evidence="1" id="KW-0812">Transmembrane</keyword>
<dbReference type="AlphaFoldDB" id="A0A6C0G1E9"/>
<keyword evidence="1" id="KW-1133">Transmembrane helix</keyword>
<proteinExistence type="predicted"/>
<dbReference type="KEGG" id="plyc:GXP70_16990"/>
<evidence type="ECO:0000313" key="3">
    <source>
        <dbReference type="Proteomes" id="UP000476064"/>
    </source>
</evidence>
<keyword evidence="1" id="KW-0472">Membrane</keyword>
<feature type="transmembrane region" description="Helical" evidence="1">
    <location>
        <begin position="6"/>
        <end position="23"/>
    </location>
</feature>
<feature type="transmembrane region" description="Helical" evidence="1">
    <location>
        <begin position="30"/>
        <end position="46"/>
    </location>
</feature>
<protein>
    <submittedName>
        <fullName evidence="2">Uncharacterized protein</fullName>
    </submittedName>
</protein>
<sequence>MHASPGLVVLWIVLVLLPAAAGWRRRWRPFAVYALGCVIFIVEANRGNDGWDDLADVATLVVIVLPLYVIASVVWLIQIVVGKYRKKHT</sequence>
<dbReference type="RefSeq" id="WP_162357930.1">
    <property type="nucleotide sequence ID" value="NZ_CP048209.1"/>
</dbReference>
<organism evidence="2 3">
    <name type="scientific">Paenibacillus lycopersici</name>
    <dbReference type="NCBI Taxonomy" id="2704462"/>
    <lineage>
        <taxon>Bacteria</taxon>
        <taxon>Bacillati</taxon>
        <taxon>Bacillota</taxon>
        <taxon>Bacilli</taxon>
        <taxon>Bacillales</taxon>
        <taxon>Paenibacillaceae</taxon>
        <taxon>Paenibacillus</taxon>
    </lineage>
</organism>
<evidence type="ECO:0000256" key="1">
    <source>
        <dbReference type="SAM" id="Phobius"/>
    </source>
</evidence>
<dbReference type="EMBL" id="CP048209">
    <property type="protein sequence ID" value="QHT61491.1"/>
    <property type="molecule type" value="Genomic_DNA"/>
</dbReference>